<dbReference type="InterPro" id="IPR000757">
    <property type="entry name" value="Beta-glucanase-like"/>
</dbReference>
<evidence type="ECO:0000259" key="5">
    <source>
        <dbReference type="PROSITE" id="PS51762"/>
    </source>
</evidence>
<feature type="signal peptide" evidence="4">
    <location>
        <begin position="1"/>
        <end position="23"/>
    </location>
</feature>
<dbReference type="GO" id="GO:0005975">
    <property type="term" value="P:carbohydrate metabolic process"/>
    <property type="evidence" value="ECO:0007669"/>
    <property type="project" value="InterPro"/>
</dbReference>
<feature type="chain" id="PRO_5002177628" evidence="4">
    <location>
        <begin position="24"/>
        <end position="376"/>
    </location>
</feature>
<dbReference type="SUPFAM" id="SSF49899">
    <property type="entry name" value="Concanavalin A-like lectins/glucanases"/>
    <property type="match status" value="1"/>
</dbReference>
<organism evidence="6 7">
    <name type="scientific">Tulasnella calospora MUT 4182</name>
    <dbReference type="NCBI Taxonomy" id="1051891"/>
    <lineage>
        <taxon>Eukaryota</taxon>
        <taxon>Fungi</taxon>
        <taxon>Dikarya</taxon>
        <taxon>Basidiomycota</taxon>
        <taxon>Agaricomycotina</taxon>
        <taxon>Agaricomycetes</taxon>
        <taxon>Cantharellales</taxon>
        <taxon>Tulasnellaceae</taxon>
        <taxon>Tulasnella</taxon>
    </lineage>
</organism>
<dbReference type="HOGENOM" id="CLU_040459_1_0_1"/>
<dbReference type="EMBL" id="KN822963">
    <property type="protein sequence ID" value="KIO31409.1"/>
    <property type="molecule type" value="Genomic_DNA"/>
</dbReference>
<name>A0A0C3QTC7_9AGAM</name>
<dbReference type="GO" id="GO:0009277">
    <property type="term" value="C:fungal-type cell wall"/>
    <property type="evidence" value="ECO:0007669"/>
    <property type="project" value="TreeGrafter"/>
</dbReference>
<evidence type="ECO:0000256" key="4">
    <source>
        <dbReference type="SAM" id="SignalP"/>
    </source>
</evidence>
<protein>
    <submittedName>
        <fullName evidence="6">Glycoside hydrolase family 16 protein</fullName>
    </submittedName>
</protein>
<reference evidence="6 7" key="1">
    <citation type="submission" date="2014-04" db="EMBL/GenBank/DDBJ databases">
        <authorList>
            <consortium name="DOE Joint Genome Institute"/>
            <person name="Kuo A."/>
            <person name="Girlanda M."/>
            <person name="Perotto S."/>
            <person name="Kohler A."/>
            <person name="Nagy L.G."/>
            <person name="Floudas D."/>
            <person name="Copeland A."/>
            <person name="Barry K.W."/>
            <person name="Cichocki N."/>
            <person name="Veneault-Fourrey C."/>
            <person name="LaButti K."/>
            <person name="Lindquist E.A."/>
            <person name="Lipzen A."/>
            <person name="Lundell T."/>
            <person name="Morin E."/>
            <person name="Murat C."/>
            <person name="Sun H."/>
            <person name="Tunlid A."/>
            <person name="Henrissat B."/>
            <person name="Grigoriev I.V."/>
            <person name="Hibbett D.S."/>
            <person name="Martin F."/>
            <person name="Nordberg H.P."/>
            <person name="Cantor M.N."/>
            <person name="Hua S.X."/>
        </authorList>
    </citation>
    <scope>NUCLEOTIDE SEQUENCE [LARGE SCALE GENOMIC DNA]</scope>
    <source>
        <strain evidence="6 7">MUT 4182</strain>
    </source>
</reference>
<dbReference type="Gene3D" id="2.60.120.200">
    <property type="match status" value="1"/>
</dbReference>
<dbReference type="GO" id="GO:0016757">
    <property type="term" value="F:glycosyltransferase activity"/>
    <property type="evidence" value="ECO:0007669"/>
    <property type="project" value="TreeGrafter"/>
</dbReference>
<evidence type="ECO:0000313" key="7">
    <source>
        <dbReference type="Proteomes" id="UP000054248"/>
    </source>
</evidence>
<reference evidence="7" key="2">
    <citation type="submission" date="2015-01" db="EMBL/GenBank/DDBJ databases">
        <title>Evolutionary Origins and Diversification of the Mycorrhizal Mutualists.</title>
        <authorList>
            <consortium name="DOE Joint Genome Institute"/>
            <consortium name="Mycorrhizal Genomics Consortium"/>
            <person name="Kohler A."/>
            <person name="Kuo A."/>
            <person name="Nagy L.G."/>
            <person name="Floudas D."/>
            <person name="Copeland A."/>
            <person name="Barry K.W."/>
            <person name="Cichocki N."/>
            <person name="Veneault-Fourrey C."/>
            <person name="LaButti K."/>
            <person name="Lindquist E.A."/>
            <person name="Lipzen A."/>
            <person name="Lundell T."/>
            <person name="Morin E."/>
            <person name="Murat C."/>
            <person name="Riley R."/>
            <person name="Ohm R."/>
            <person name="Sun H."/>
            <person name="Tunlid A."/>
            <person name="Henrissat B."/>
            <person name="Grigoriev I.V."/>
            <person name="Hibbett D.S."/>
            <person name="Martin F."/>
        </authorList>
    </citation>
    <scope>NUCLEOTIDE SEQUENCE [LARGE SCALE GENOMIC DNA]</scope>
    <source>
        <strain evidence="7">MUT 4182</strain>
    </source>
</reference>
<dbReference type="AlphaFoldDB" id="A0A0C3QTC7"/>
<dbReference type="PANTHER" id="PTHR10963">
    <property type="entry name" value="GLYCOSYL HYDROLASE-RELATED"/>
    <property type="match status" value="1"/>
</dbReference>
<dbReference type="PANTHER" id="PTHR10963:SF22">
    <property type="entry name" value="GLYCOSIDASE CRH2-RELATED"/>
    <property type="match status" value="1"/>
</dbReference>
<dbReference type="GO" id="GO:0031505">
    <property type="term" value="P:fungal-type cell wall organization"/>
    <property type="evidence" value="ECO:0007669"/>
    <property type="project" value="TreeGrafter"/>
</dbReference>
<dbReference type="Proteomes" id="UP000054248">
    <property type="component" value="Unassembled WGS sequence"/>
</dbReference>
<keyword evidence="1 4" id="KW-0732">Signal</keyword>
<evidence type="ECO:0000256" key="3">
    <source>
        <dbReference type="ARBA" id="ARBA00023295"/>
    </source>
</evidence>
<proteinExistence type="predicted"/>
<dbReference type="Pfam" id="PF00722">
    <property type="entry name" value="Glyco_hydro_16"/>
    <property type="match status" value="1"/>
</dbReference>
<evidence type="ECO:0000313" key="6">
    <source>
        <dbReference type="EMBL" id="KIO31409.1"/>
    </source>
</evidence>
<keyword evidence="2 6" id="KW-0378">Hydrolase</keyword>
<accession>A0A0C3QTC7</accession>
<dbReference type="PROSITE" id="PS51762">
    <property type="entry name" value="GH16_2"/>
    <property type="match status" value="1"/>
</dbReference>
<dbReference type="OrthoDB" id="4781at2759"/>
<dbReference type="InterPro" id="IPR050546">
    <property type="entry name" value="Glycosyl_Hydrlase_16"/>
</dbReference>
<evidence type="ECO:0000256" key="2">
    <source>
        <dbReference type="ARBA" id="ARBA00022801"/>
    </source>
</evidence>
<dbReference type="GO" id="GO:0004553">
    <property type="term" value="F:hydrolase activity, hydrolyzing O-glycosyl compounds"/>
    <property type="evidence" value="ECO:0007669"/>
    <property type="project" value="InterPro"/>
</dbReference>
<keyword evidence="3" id="KW-0326">Glycosidase</keyword>
<keyword evidence="7" id="KW-1185">Reference proteome</keyword>
<feature type="domain" description="GH16" evidence="5">
    <location>
        <begin position="63"/>
        <end position="290"/>
    </location>
</feature>
<evidence type="ECO:0000256" key="1">
    <source>
        <dbReference type="ARBA" id="ARBA00022729"/>
    </source>
</evidence>
<sequence length="376" mass="40035">MTRTLKLLASVALGLLAAPLLSAQSTCGAGSLCGSSAPCCSEFGFCGDGTQCLGGCNPLHSHSLDSCTPSPICADETTTFNTLDRVLTNYTIYEGNATTHDWVVDSGKVFISSKNELVLALTKDNNGTRISSTRYVHYGTITATLKTARSAGVVNAFITMSDVRDEIDWEWPGAQTSQAQSNYFFLGQVDYSNSHGATHDGLSDTYANYHDYTIDWTPDTLTWSIDGNPVRTLQKTDTLSKDGSYYAYPTTPARVQLSIWPAGIPGAPQGTVDWAGGMIDWTDPDYVAQGQFSTIVKSVTIKCAKETSTTIANNGTLPANPRSYVYTKNDTVVPRVLVSNESTNVNSASLHGVAVGRTVSVVGGMAVLLGLGGFLL</sequence>
<dbReference type="InterPro" id="IPR013320">
    <property type="entry name" value="ConA-like_dom_sf"/>
</dbReference>
<dbReference type="STRING" id="1051891.A0A0C3QTC7"/>
<gene>
    <name evidence="6" type="ORF">M407DRAFT_133370</name>
</gene>